<evidence type="ECO:0000313" key="3">
    <source>
        <dbReference type="Proteomes" id="UP001150001"/>
    </source>
</evidence>
<keyword evidence="1" id="KW-0472">Membrane</keyword>
<evidence type="ECO:0000313" key="2">
    <source>
        <dbReference type="EMBL" id="MDC5739769.1"/>
    </source>
</evidence>
<feature type="transmembrane region" description="Helical" evidence="1">
    <location>
        <begin position="63"/>
        <end position="84"/>
    </location>
</feature>
<dbReference type="EMBL" id="JAPFIT010000011">
    <property type="protein sequence ID" value="MDC5739769.1"/>
    <property type="molecule type" value="Genomic_DNA"/>
</dbReference>
<dbReference type="Proteomes" id="UP001150001">
    <property type="component" value="Unassembled WGS sequence"/>
</dbReference>
<proteinExistence type="predicted"/>
<evidence type="ECO:0008006" key="4">
    <source>
        <dbReference type="Google" id="ProtNLM"/>
    </source>
</evidence>
<accession>A0ABT5GR71</accession>
<reference evidence="2" key="1">
    <citation type="submission" date="2022-11" db="EMBL/GenBank/DDBJ databases">
        <title>Role of the vibriolysin VemA secreted by the emergent pathogen Vibrio europaeus in the colonization of Manila clam mucus.</title>
        <authorList>
            <person name="Martinez C."/>
            <person name="Rodriguez S."/>
            <person name="Vences A."/>
            <person name="Barja J.L."/>
            <person name="Toranzo A.E."/>
            <person name="Dubert J."/>
        </authorList>
    </citation>
    <scope>NUCLEOTIDE SEQUENCE</scope>
    <source>
        <strain evidence="2">3454</strain>
    </source>
</reference>
<name>A0ABT5GR71_9VIBR</name>
<dbReference type="RefSeq" id="WP_272237377.1">
    <property type="nucleotide sequence ID" value="NZ_JAPFIQ010000024.1"/>
</dbReference>
<sequence length="96" mass="10629">MANQTKHKPTIAEIERLITAEEHILVRLFLSSRVQAISLIAGFLLVVVSKLNALGVLDVFTVTWGSLIGLFGVLIAIYGAIGLANRDWQWGKERKQ</sequence>
<protein>
    <recommendedName>
        <fullName evidence="4">DUF202 domain-containing protein</fullName>
    </recommendedName>
</protein>
<evidence type="ECO:0000256" key="1">
    <source>
        <dbReference type="SAM" id="Phobius"/>
    </source>
</evidence>
<feature type="transmembrane region" description="Helical" evidence="1">
    <location>
        <begin position="36"/>
        <end position="57"/>
    </location>
</feature>
<keyword evidence="1" id="KW-0812">Transmembrane</keyword>
<keyword evidence="3" id="KW-1185">Reference proteome</keyword>
<keyword evidence="1" id="KW-1133">Transmembrane helix</keyword>
<gene>
    <name evidence="2" type="ORF">OPW20_06800</name>
</gene>
<organism evidence="2 3">
    <name type="scientific">Vibrio europaeus</name>
    <dbReference type="NCBI Taxonomy" id="300876"/>
    <lineage>
        <taxon>Bacteria</taxon>
        <taxon>Pseudomonadati</taxon>
        <taxon>Pseudomonadota</taxon>
        <taxon>Gammaproteobacteria</taxon>
        <taxon>Vibrionales</taxon>
        <taxon>Vibrionaceae</taxon>
        <taxon>Vibrio</taxon>
        <taxon>Vibrio oreintalis group</taxon>
    </lineage>
</organism>
<comment type="caution">
    <text evidence="2">The sequence shown here is derived from an EMBL/GenBank/DDBJ whole genome shotgun (WGS) entry which is preliminary data.</text>
</comment>